<protein>
    <submittedName>
        <fullName evidence="3">Beta-lactamase family protein</fullName>
    </submittedName>
</protein>
<dbReference type="Proteomes" id="UP001652264">
    <property type="component" value="Unassembled WGS sequence"/>
</dbReference>
<reference evidence="3 4" key="1">
    <citation type="submission" date="2022-08" db="EMBL/GenBank/DDBJ databases">
        <title>Taxonomy of Curtobacterium flaccumfaciens.</title>
        <authorList>
            <person name="Osdaghi E."/>
            <person name="Taghavi S.M."/>
            <person name="Hamidizade M."/>
            <person name="Abachi H."/>
            <person name="Fazliarab A."/>
            <person name="Baeyen S."/>
            <person name="Portier P."/>
            <person name="Van Vaerenbergh J."/>
            <person name="Jacques M.-A."/>
        </authorList>
    </citation>
    <scope>NUCLEOTIDE SEQUENCE [LARGE SCALE GENOMIC DNA]</scope>
    <source>
        <strain evidence="3 4">LMG8786T</strain>
    </source>
</reference>
<dbReference type="PANTHER" id="PTHR43283">
    <property type="entry name" value="BETA-LACTAMASE-RELATED"/>
    <property type="match status" value="1"/>
</dbReference>
<dbReference type="Pfam" id="PF00144">
    <property type="entry name" value="Beta-lactamase"/>
    <property type="match status" value="1"/>
</dbReference>
<proteinExistence type="predicted"/>
<dbReference type="Gene3D" id="3.40.710.10">
    <property type="entry name" value="DD-peptidase/beta-lactamase superfamily"/>
    <property type="match status" value="1"/>
</dbReference>
<dbReference type="InterPro" id="IPR050789">
    <property type="entry name" value="Diverse_Enzym_Activities"/>
</dbReference>
<dbReference type="SUPFAM" id="SSF56601">
    <property type="entry name" value="beta-lactamase/transpeptidase-like"/>
    <property type="match status" value="1"/>
</dbReference>
<evidence type="ECO:0000313" key="3">
    <source>
        <dbReference type="EMBL" id="MCS6524093.1"/>
    </source>
</evidence>
<keyword evidence="1" id="KW-0378">Hydrolase</keyword>
<gene>
    <name evidence="3" type="ORF">NYQ28_16105</name>
</gene>
<dbReference type="InterPro" id="IPR012338">
    <property type="entry name" value="Beta-lactam/transpept-like"/>
</dbReference>
<name>A0ABT2HLU4_9MICO</name>
<keyword evidence="4" id="KW-1185">Reference proteome</keyword>
<organism evidence="3 4">
    <name type="scientific">Curtobacterium citreum</name>
    <dbReference type="NCBI Taxonomy" id="2036"/>
    <lineage>
        <taxon>Bacteria</taxon>
        <taxon>Bacillati</taxon>
        <taxon>Actinomycetota</taxon>
        <taxon>Actinomycetes</taxon>
        <taxon>Micrococcales</taxon>
        <taxon>Microbacteriaceae</taxon>
        <taxon>Curtobacterium</taxon>
    </lineage>
</organism>
<evidence type="ECO:0000259" key="2">
    <source>
        <dbReference type="Pfam" id="PF00144"/>
    </source>
</evidence>
<accession>A0ABT2HLU4</accession>
<feature type="domain" description="Beta-lactamase-related" evidence="2">
    <location>
        <begin position="34"/>
        <end position="236"/>
    </location>
</feature>
<dbReference type="PANTHER" id="PTHR43283:SF11">
    <property type="entry name" value="BETA-LACTAMASE-RELATED DOMAIN-CONTAINING PROTEIN"/>
    <property type="match status" value="1"/>
</dbReference>
<comment type="caution">
    <text evidence="3">The sequence shown here is derived from an EMBL/GenBank/DDBJ whole genome shotgun (WGS) entry which is preliminary data.</text>
</comment>
<dbReference type="EMBL" id="JANVAD010000010">
    <property type="protein sequence ID" value="MCS6524093.1"/>
    <property type="molecule type" value="Genomic_DNA"/>
</dbReference>
<dbReference type="GeneID" id="95325267"/>
<dbReference type="RefSeq" id="WP_167510144.1">
    <property type="nucleotide sequence ID" value="NZ_BMNV01000012.1"/>
</dbReference>
<sequence>MVTTLTCWYMNGNVPRGQWRAGVRTTDGWQSVREPAGRYAEASLLEWGSITKGLVGTTAAVTLELERPVASYLPGVPDSEMTVGDLVRHTSGLARVPPTIRDSLVRGPYRPAVGVPLDLTTAVPLTPRGQYVYSNLGYALLGAVLDAAYGSWFDAVQEQVLRPAGIDSATLVPAASERIMPRFLGRAISPWALGASSFAAAGGLWSTFDDLCRYADWALEPGAPPSRTVSWQRDEGTRWINGEVRAAGAVIARAAGVTAVVHTLAKAPYAADAIAAALVEREALRARDA</sequence>
<dbReference type="InterPro" id="IPR001466">
    <property type="entry name" value="Beta-lactam-related"/>
</dbReference>
<evidence type="ECO:0000256" key="1">
    <source>
        <dbReference type="ARBA" id="ARBA00022801"/>
    </source>
</evidence>
<evidence type="ECO:0000313" key="4">
    <source>
        <dbReference type="Proteomes" id="UP001652264"/>
    </source>
</evidence>